<keyword evidence="5" id="KW-1185">Reference proteome</keyword>
<evidence type="ECO:0000256" key="1">
    <source>
        <dbReference type="ARBA" id="ARBA00022553"/>
    </source>
</evidence>
<feature type="domain" description="Response regulatory" evidence="3">
    <location>
        <begin position="1"/>
        <end position="116"/>
    </location>
</feature>
<reference evidence="4 5" key="1">
    <citation type="submission" date="2015-12" db="EMBL/GenBank/DDBJ databases">
        <title>Complete genome of Lacimicrobium alkaliphilum KCTC 32984.</title>
        <authorList>
            <person name="Kim S.-G."/>
            <person name="Lee Y.-J."/>
        </authorList>
    </citation>
    <scope>NUCLEOTIDE SEQUENCE [LARGE SCALE GENOMIC DNA]</scope>
    <source>
        <strain evidence="4 5">YelD216</strain>
    </source>
</reference>
<keyword evidence="1 2" id="KW-0597">Phosphoprotein</keyword>
<dbReference type="EMBL" id="CP013650">
    <property type="protein sequence ID" value="ALS99304.1"/>
    <property type="molecule type" value="Genomic_DNA"/>
</dbReference>
<dbReference type="PANTHER" id="PTHR44591">
    <property type="entry name" value="STRESS RESPONSE REGULATOR PROTEIN 1"/>
    <property type="match status" value="1"/>
</dbReference>
<protein>
    <recommendedName>
        <fullName evidence="3">Response regulatory domain-containing protein</fullName>
    </recommendedName>
</protein>
<name>A0A0U3B224_9ALTE</name>
<dbReference type="PROSITE" id="PS50110">
    <property type="entry name" value="RESPONSE_REGULATORY"/>
    <property type="match status" value="1"/>
</dbReference>
<gene>
    <name evidence="4" type="ORF">AT746_14255</name>
</gene>
<dbReference type="PANTHER" id="PTHR44591:SF3">
    <property type="entry name" value="RESPONSE REGULATORY DOMAIN-CONTAINING PROTEIN"/>
    <property type="match status" value="1"/>
</dbReference>
<dbReference type="InterPro" id="IPR050595">
    <property type="entry name" value="Bact_response_regulator"/>
</dbReference>
<dbReference type="Gene3D" id="3.40.50.2300">
    <property type="match status" value="1"/>
</dbReference>
<dbReference type="InterPro" id="IPR001789">
    <property type="entry name" value="Sig_transdc_resp-reg_receiver"/>
</dbReference>
<dbReference type="SMART" id="SM00448">
    <property type="entry name" value="REC"/>
    <property type="match status" value="1"/>
</dbReference>
<dbReference type="KEGG" id="lal:AT746_14255"/>
<dbReference type="Proteomes" id="UP000068447">
    <property type="component" value="Chromosome"/>
</dbReference>
<accession>A0A0U3B224</accession>
<evidence type="ECO:0000259" key="3">
    <source>
        <dbReference type="PROSITE" id="PS50110"/>
    </source>
</evidence>
<sequence length="116" mass="12805">MLILDDDPLTAETIAHIARFIGMEAKFTTEHQAFFQALEEWLPDVIALDLIMPEMDGNQVLARLAEQDCSADIILTSGVEHEVLESARRSADENGLRIAGLLSKPFSAAQLRELLA</sequence>
<dbReference type="SUPFAM" id="SSF52172">
    <property type="entry name" value="CheY-like"/>
    <property type="match status" value="1"/>
</dbReference>
<dbReference type="InterPro" id="IPR011006">
    <property type="entry name" value="CheY-like_superfamily"/>
</dbReference>
<dbReference type="STRING" id="1526571.AT746_14255"/>
<proteinExistence type="predicted"/>
<evidence type="ECO:0000313" key="5">
    <source>
        <dbReference type="Proteomes" id="UP000068447"/>
    </source>
</evidence>
<dbReference type="Pfam" id="PF00072">
    <property type="entry name" value="Response_reg"/>
    <property type="match status" value="1"/>
</dbReference>
<organism evidence="4 5">
    <name type="scientific">Lacimicrobium alkaliphilum</name>
    <dbReference type="NCBI Taxonomy" id="1526571"/>
    <lineage>
        <taxon>Bacteria</taxon>
        <taxon>Pseudomonadati</taxon>
        <taxon>Pseudomonadota</taxon>
        <taxon>Gammaproteobacteria</taxon>
        <taxon>Alteromonadales</taxon>
        <taxon>Alteromonadaceae</taxon>
        <taxon>Lacimicrobium</taxon>
    </lineage>
</organism>
<evidence type="ECO:0000313" key="4">
    <source>
        <dbReference type="EMBL" id="ALS99304.1"/>
    </source>
</evidence>
<feature type="modified residue" description="4-aspartylphosphate" evidence="2">
    <location>
        <position position="49"/>
    </location>
</feature>
<dbReference type="GO" id="GO:0000160">
    <property type="term" value="P:phosphorelay signal transduction system"/>
    <property type="evidence" value="ECO:0007669"/>
    <property type="project" value="InterPro"/>
</dbReference>
<dbReference type="AlphaFoldDB" id="A0A0U3B224"/>
<evidence type="ECO:0000256" key="2">
    <source>
        <dbReference type="PROSITE-ProRule" id="PRU00169"/>
    </source>
</evidence>